<evidence type="ECO:0000313" key="2">
    <source>
        <dbReference type="EMBL" id="QDT36808.1"/>
    </source>
</evidence>
<dbReference type="AlphaFoldDB" id="A0A517QYX7"/>
<dbReference type="GO" id="GO:0016706">
    <property type="term" value="F:2-oxoglutarate-dependent dioxygenase activity"/>
    <property type="evidence" value="ECO:0007669"/>
    <property type="project" value="UniProtKB-ARBA"/>
</dbReference>
<name>A0A517QYX7_9PLAN</name>
<dbReference type="SUPFAM" id="SSF51197">
    <property type="entry name" value="Clavaminate synthase-like"/>
    <property type="match status" value="1"/>
</dbReference>
<dbReference type="PANTHER" id="PTHR20883:SF48">
    <property type="entry name" value="ECTOINE DIOXYGENASE"/>
    <property type="match status" value="1"/>
</dbReference>
<dbReference type="InterPro" id="IPR008775">
    <property type="entry name" value="Phytyl_CoA_dOase-like"/>
</dbReference>
<dbReference type="GO" id="GO:0005506">
    <property type="term" value="F:iron ion binding"/>
    <property type="evidence" value="ECO:0007669"/>
    <property type="project" value="UniProtKB-ARBA"/>
</dbReference>
<reference evidence="2 3" key="1">
    <citation type="submission" date="2019-02" db="EMBL/GenBank/DDBJ databases">
        <title>Deep-cultivation of Planctomycetes and their phenomic and genomic characterization uncovers novel biology.</title>
        <authorList>
            <person name="Wiegand S."/>
            <person name="Jogler M."/>
            <person name="Boedeker C."/>
            <person name="Pinto D."/>
            <person name="Vollmers J."/>
            <person name="Rivas-Marin E."/>
            <person name="Kohn T."/>
            <person name="Peeters S.H."/>
            <person name="Heuer A."/>
            <person name="Rast P."/>
            <person name="Oberbeckmann S."/>
            <person name="Bunk B."/>
            <person name="Jeske O."/>
            <person name="Meyerdierks A."/>
            <person name="Storesund J.E."/>
            <person name="Kallscheuer N."/>
            <person name="Luecker S."/>
            <person name="Lage O.M."/>
            <person name="Pohl T."/>
            <person name="Merkel B.J."/>
            <person name="Hornburger P."/>
            <person name="Mueller R.-W."/>
            <person name="Bruemmer F."/>
            <person name="Labrenz M."/>
            <person name="Spormann A.M."/>
            <person name="Op den Camp H."/>
            <person name="Overmann J."/>
            <person name="Amann R."/>
            <person name="Jetten M.S.M."/>
            <person name="Mascher T."/>
            <person name="Medema M.H."/>
            <person name="Devos D.P."/>
            <person name="Kaster A.-K."/>
            <person name="Ovreas L."/>
            <person name="Rohde M."/>
            <person name="Galperin M.Y."/>
            <person name="Jogler C."/>
        </authorList>
    </citation>
    <scope>NUCLEOTIDE SEQUENCE [LARGE SCALE GENOMIC DNA]</scope>
    <source>
        <strain evidence="2 3">Pan189</strain>
    </source>
</reference>
<comment type="cofactor">
    <cofactor evidence="1">
        <name>Fe(2+)</name>
        <dbReference type="ChEBI" id="CHEBI:29033"/>
    </cofactor>
</comment>
<dbReference type="EMBL" id="CP036268">
    <property type="protein sequence ID" value="QDT36808.1"/>
    <property type="molecule type" value="Genomic_DNA"/>
</dbReference>
<keyword evidence="3" id="KW-1185">Reference proteome</keyword>
<gene>
    <name evidence="2" type="ORF">Pan189_11710</name>
</gene>
<accession>A0A517QYX7</accession>
<protein>
    <submittedName>
        <fullName evidence="2">Phytanoyl-CoA dioxygenase (PhyH)</fullName>
    </submittedName>
</protein>
<proteinExistence type="predicted"/>
<dbReference type="OrthoDB" id="9791262at2"/>
<keyword evidence="2" id="KW-0560">Oxidoreductase</keyword>
<dbReference type="Proteomes" id="UP000317318">
    <property type="component" value="Chromosome"/>
</dbReference>
<dbReference type="Pfam" id="PF05721">
    <property type="entry name" value="PhyH"/>
    <property type="match status" value="1"/>
</dbReference>
<sequence length="253" mass="27536">MPTSFASNVMPELARSFQADGYAVFPDVLNPPAVEQLRDALAQIPETAAVRRRKSVYGIRNLLETSPAIQELAVGVELSGVVRSLLGPDAFAVRAILFNKTADANWNLGWHQDSVISVRERIETPGFRAWGQKVGVWQVQPPPDVMAGMLALRVHLDDCRAENGALRVVPGSHQSGWLDDEITKCRERHGEVTCEVAAGGVVAMCPMTLHASAKALVPGQRRVIHIEYARDDLPGGLEWNNRIPIAAAPDPEA</sequence>
<evidence type="ECO:0000313" key="3">
    <source>
        <dbReference type="Proteomes" id="UP000317318"/>
    </source>
</evidence>
<dbReference type="RefSeq" id="WP_145362984.1">
    <property type="nucleotide sequence ID" value="NZ_CP036268.1"/>
</dbReference>
<dbReference type="PANTHER" id="PTHR20883">
    <property type="entry name" value="PHYTANOYL-COA DIOXYGENASE DOMAIN CONTAINING 1"/>
    <property type="match status" value="1"/>
</dbReference>
<keyword evidence="2" id="KW-0223">Dioxygenase</keyword>
<dbReference type="Gene3D" id="2.60.120.620">
    <property type="entry name" value="q2cbj1_9rhob like domain"/>
    <property type="match status" value="1"/>
</dbReference>
<organism evidence="2 3">
    <name type="scientific">Stratiformator vulcanicus</name>
    <dbReference type="NCBI Taxonomy" id="2527980"/>
    <lineage>
        <taxon>Bacteria</taxon>
        <taxon>Pseudomonadati</taxon>
        <taxon>Planctomycetota</taxon>
        <taxon>Planctomycetia</taxon>
        <taxon>Planctomycetales</taxon>
        <taxon>Planctomycetaceae</taxon>
        <taxon>Stratiformator</taxon>
    </lineage>
</organism>
<evidence type="ECO:0000256" key="1">
    <source>
        <dbReference type="ARBA" id="ARBA00001954"/>
    </source>
</evidence>
<dbReference type="KEGG" id="svp:Pan189_11710"/>